<organism evidence="2 3">
    <name type="scientific">Fermentimicrarchaeum limneticum</name>
    <dbReference type="NCBI Taxonomy" id="2795018"/>
    <lineage>
        <taxon>Archaea</taxon>
        <taxon>Candidatus Micrarchaeota</taxon>
        <taxon>Candidatus Fermentimicrarchaeales</taxon>
        <taxon>Candidatus Fermentimicrarchaeaceae</taxon>
        <taxon>Candidatus Fermentimicrarchaeum</taxon>
    </lineage>
</organism>
<reference evidence="3" key="1">
    <citation type="submission" date="2020-07" db="EMBL/GenBank/DDBJ databases">
        <title>Metabolic diversity and evolutionary history of the archaeal phylum ###Micrarchaeota### uncovered from a freshwater lake metagenome.</title>
        <authorList>
            <person name="Kadnikov V.V."/>
            <person name="Savvichev A.S."/>
            <person name="Mardanov A.V."/>
            <person name="Beletsky A.V."/>
            <person name="Chupakov A.V."/>
            <person name="Kokryatskaya N.M."/>
            <person name="Pimenov N.V."/>
            <person name="Ravin N.V."/>
        </authorList>
    </citation>
    <scope>NUCLEOTIDE SEQUENCE [LARGE SCALE GENOMIC DNA]</scope>
    <source>
        <plasmid evidence="3">psv326-1</plasmid>
    </source>
</reference>
<accession>A0A7D6BPI5</accession>
<geneLocation type="plasmid" evidence="3">
    <name>psv326-1</name>
</geneLocation>
<name>A0A7D6BPI5_FERL1</name>
<evidence type="ECO:0000313" key="3">
    <source>
        <dbReference type="Proteomes" id="UP000510821"/>
    </source>
</evidence>
<evidence type="ECO:0000313" key="2">
    <source>
        <dbReference type="EMBL" id="QLJ53502.1"/>
    </source>
</evidence>
<dbReference type="Proteomes" id="UP000510821">
    <property type="component" value="Plasmid pSv326-1"/>
</dbReference>
<protein>
    <submittedName>
        <fullName evidence="2">Uncharacterized protein</fullName>
    </submittedName>
</protein>
<feature type="transmembrane region" description="Helical" evidence="1">
    <location>
        <begin position="154"/>
        <end position="174"/>
    </location>
</feature>
<evidence type="ECO:0000256" key="1">
    <source>
        <dbReference type="SAM" id="Phobius"/>
    </source>
</evidence>
<keyword evidence="1" id="KW-1133">Transmembrane helix</keyword>
<keyword evidence="2" id="KW-0614">Plasmid</keyword>
<dbReference type="EMBL" id="CP058999">
    <property type="protein sequence ID" value="QLJ53502.1"/>
    <property type="molecule type" value="Genomic_DNA"/>
</dbReference>
<keyword evidence="1" id="KW-0812">Transmembrane</keyword>
<dbReference type="AlphaFoldDB" id="A0A7D6BPI5"/>
<gene>
    <name evidence="2" type="ORF">Sv326_1327</name>
</gene>
<sequence length="204" mass="22392">MIMDAYSILIGLVLGVLAASKTEQARFLRLLSGNKKNMGTFDIVQKGKGVSTFVLDYNTPDLTVRGNKFINNPDRVLNKGGRPHAYANEDSTELIDMNAQSRDETIPFKCECGKEYDLTVQTMKPLVDPKAYNDIVLRAISWGMTILQDKKTQMILIFIGVAVIVGIINALIGYNNMQAQGSLSGQIAELKETVVAGFNTTVGR</sequence>
<keyword evidence="1" id="KW-0472">Membrane</keyword>
<proteinExistence type="predicted"/>
<dbReference type="KEGG" id="flt:Sv326_1327"/>